<organism evidence="4 5">
    <name type="scientific">Coprinopsis cinerea (strain Okayama-7 / 130 / ATCC MYA-4618 / FGSC 9003)</name>
    <name type="common">Inky cap fungus</name>
    <name type="synonym">Hormographiella aspergillata</name>
    <dbReference type="NCBI Taxonomy" id="240176"/>
    <lineage>
        <taxon>Eukaryota</taxon>
        <taxon>Fungi</taxon>
        <taxon>Dikarya</taxon>
        <taxon>Basidiomycota</taxon>
        <taxon>Agaricomycotina</taxon>
        <taxon>Agaricomycetes</taxon>
        <taxon>Agaricomycetidae</taxon>
        <taxon>Agaricales</taxon>
        <taxon>Agaricineae</taxon>
        <taxon>Psathyrellaceae</taxon>
        <taxon>Coprinopsis</taxon>
    </lineage>
</organism>
<dbReference type="eggNOG" id="ENOG502S6AN">
    <property type="taxonomic scope" value="Eukaryota"/>
</dbReference>
<gene>
    <name evidence="4" type="ORF">CC1G_01079</name>
</gene>
<dbReference type="SUPFAM" id="SSF55811">
    <property type="entry name" value="Nudix"/>
    <property type="match status" value="1"/>
</dbReference>
<dbReference type="RefSeq" id="XP_001833017.1">
    <property type="nucleotide sequence ID" value="XM_001832965.1"/>
</dbReference>
<dbReference type="GO" id="GO:0006754">
    <property type="term" value="P:ATP biosynthetic process"/>
    <property type="evidence" value="ECO:0007669"/>
    <property type="project" value="TreeGrafter"/>
</dbReference>
<evidence type="ECO:0000256" key="1">
    <source>
        <dbReference type="ARBA" id="ARBA00022801"/>
    </source>
</evidence>
<dbReference type="InterPro" id="IPR020084">
    <property type="entry name" value="NUDIX_hydrolase_CS"/>
</dbReference>
<keyword evidence="5" id="KW-1185">Reference proteome</keyword>
<dbReference type="InterPro" id="IPR015797">
    <property type="entry name" value="NUDIX_hydrolase-like_dom_sf"/>
</dbReference>
<dbReference type="OrthoDB" id="10259236at2759"/>
<feature type="domain" description="Nudix hydrolase" evidence="3">
    <location>
        <begin position="76"/>
        <end position="218"/>
    </location>
</feature>
<dbReference type="InterPro" id="IPR051325">
    <property type="entry name" value="Nudix_hydrolase_domain"/>
</dbReference>
<dbReference type="Pfam" id="PF00293">
    <property type="entry name" value="NUDIX"/>
    <property type="match status" value="1"/>
</dbReference>
<reference evidence="4 5" key="1">
    <citation type="journal article" date="2010" name="Proc. Natl. Acad. Sci. U.S.A.">
        <title>Insights into evolution of multicellular fungi from the assembled chromosomes of the mushroom Coprinopsis cinerea (Coprinus cinereus).</title>
        <authorList>
            <person name="Stajich J.E."/>
            <person name="Wilke S.K."/>
            <person name="Ahren D."/>
            <person name="Au C.H."/>
            <person name="Birren B.W."/>
            <person name="Borodovsky M."/>
            <person name="Burns C."/>
            <person name="Canback B."/>
            <person name="Casselton L.A."/>
            <person name="Cheng C.K."/>
            <person name="Deng J."/>
            <person name="Dietrich F.S."/>
            <person name="Fargo D.C."/>
            <person name="Farman M.L."/>
            <person name="Gathman A.C."/>
            <person name="Goldberg J."/>
            <person name="Guigo R."/>
            <person name="Hoegger P.J."/>
            <person name="Hooker J.B."/>
            <person name="Huggins A."/>
            <person name="James T.Y."/>
            <person name="Kamada T."/>
            <person name="Kilaru S."/>
            <person name="Kodira C."/>
            <person name="Kues U."/>
            <person name="Kupfer D."/>
            <person name="Kwan H.S."/>
            <person name="Lomsadze A."/>
            <person name="Li W."/>
            <person name="Lilly W.W."/>
            <person name="Ma L.J."/>
            <person name="Mackey A.J."/>
            <person name="Manning G."/>
            <person name="Martin F."/>
            <person name="Muraguchi H."/>
            <person name="Natvig D.O."/>
            <person name="Palmerini H."/>
            <person name="Ramesh M.A."/>
            <person name="Rehmeyer C.J."/>
            <person name="Roe B.A."/>
            <person name="Shenoy N."/>
            <person name="Stanke M."/>
            <person name="Ter-Hovhannisyan V."/>
            <person name="Tunlid A."/>
            <person name="Velagapudi R."/>
            <person name="Vision T.J."/>
            <person name="Zeng Q."/>
            <person name="Zolan M.E."/>
            <person name="Pukkila P.J."/>
        </authorList>
    </citation>
    <scope>NUCLEOTIDE SEQUENCE [LARGE SCALE GENOMIC DNA]</scope>
    <source>
        <strain evidence="5">Okayama-7 / 130 / ATCC MYA-4618 / FGSC 9003</strain>
    </source>
</reference>
<evidence type="ECO:0000256" key="2">
    <source>
        <dbReference type="SAM" id="MobiDB-lite"/>
    </source>
</evidence>
<dbReference type="AlphaFoldDB" id="A8NEG1"/>
<proteinExistence type="predicted"/>
<protein>
    <recommendedName>
        <fullName evidence="3">Nudix hydrolase domain-containing protein</fullName>
    </recommendedName>
</protein>
<dbReference type="PANTHER" id="PTHR21340:SF0">
    <property type="entry name" value="BIS(5'-NUCLEOSYL)-TETRAPHOSPHATASE [ASYMMETRICAL]"/>
    <property type="match status" value="1"/>
</dbReference>
<dbReference type="InParanoid" id="A8NEG1"/>
<feature type="compositionally biased region" description="Polar residues" evidence="2">
    <location>
        <begin position="51"/>
        <end position="66"/>
    </location>
</feature>
<evidence type="ECO:0000313" key="4">
    <source>
        <dbReference type="EMBL" id="EAU88706.1"/>
    </source>
</evidence>
<dbReference type="OMA" id="KIIWWYI"/>
<dbReference type="Gene3D" id="3.90.79.10">
    <property type="entry name" value="Nucleoside Triphosphate Pyrophosphohydrolase"/>
    <property type="match status" value="1"/>
</dbReference>
<dbReference type="InterPro" id="IPR000086">
    <property type="entry name" value="NUDIX_hydrolase_dom"/>
</dbReference>
<dbReference type="PROSITE" id="PS00893">
    <property type="entry name" value="NUDIX_BOX"/>
    <property type="match status" value="1"/>
</dbReference>
<dbReference type="PROSITE" id="PS51462">
    <property type="entry name" value="NUDIX"/>
    <property type="match status" value="1"/>
</dbReference>
<dbReference type="EMBL" id="AACS02000002">
    <property type="protein sequence ID" value="EAU88706.1"/>
    <property type="molecule type" value="Genomic_DNA"/>
</dbReference>
<dbReference type="KEGG" id="cci:CC1G_01079"/>
<dbReference type="GeneID" id="6009508"/>
<dbReference type="STRING" id="240176.A8NEG1"/>
<comment type="caution">
    <text evidence="4">The sequence shown here is derived from an EMBL/GenBank/DDBJ whole genome shotgun (WGS) entry which is preliminary data.</text>
</comment>
<sequence length="255" mass="28026">MRGVTASPYNLPLTITIVGQARAVCQMNYEVSGSAKESSNSGEASECAPKANSSIKNLKPSPTSPRVPTTIFSSESFVLAAGSVLFRTHPITHALQVCLIYHTKRKTYILPKGRKDQNESMEVTAIRETYEETGYPCRLFSCTMPTRAPPPGQNLHPSKVLMADNLVEPFAVEVRQLKCGSLKNVWWFLSWVTENDVERVVGTHASSAEEAYESAFYDVAEALEIMRGSNHFAPILEKAVALVQATLDSKVVQSE</sequence>
<evidence type="ECO:0000313" key="5">
    <source>
        <dbReference type="Proteomes" id="UP000001861"/>
    </source>
</evidence>
<accession>A8NEG1</accession>
<dbReference type="VEuPathDB" id="FungiDB:CC1G_01079"/>
<feature type="region of interest" description="Disordered" evidence="2">
    <location>
        <begin position="35"/>
        <end position="66"/>
    </location>
</feature>
<dbReference type="GO" id="GO:0004081">
    <property type="term" value="F:bis(5'-nucleosyl)-tetraphosphatase (asymmetrical) activity"/>
    <property type="evidence" value="ECO:0007669"/>
    <property type="project" value="TreeGrafter"/>
</dbReference>
<dbReference type="GO" id="GO:0006167">
    <property type="term" value="P:AMP biosynthetic process"/>
    <property type="evidence" value="ECO:0007669"/>
    <property type="project" value="TreeGrafter"/>
</dbReference>
<name>A8NEG1_COPC7</name>
<dbReference type="Proteomes" id="UP000001861">
    <property type="component" value="Unassembled WGS sequence"/>
</dbReference>
<dbReference type="PANTHER" id="PTHR21340">
    <property type="entry name" value="DIADENOSINE 5,5-P1,P4-TETRAPHOSPHATE PYROPHOSPHOHYDROLASE MUTT"/>
    <property type="match status" value="1"/>
</dbReference>
<keyword evidence="1" id="KW-0378">Hydrolase</keyword>
<evidence type="ECO:0000259" key="3">
    <source>
        <dbReference type="PROSITE" id="PS51462"/>
    </source>
</evidence>